<feature type="region of interest" description="Disordered" evidence="3">
    <location>
        <begin position="57"/>
        <end position="84"/>
    </location>
</feature>
<dbReference type="Proteomes" id="UP001597478">
    <property type="component" value="Unassembled WGS sequence"/>
</dbReference>
<dbReference type="InterPro" id="IPR036165">
    <property type="entry name" value="YefM-like_sf"/>
</dbReference>
<name>A0ABW5W7P5_9PSEU</name>
<evidence type="ECO:0000256" key="3">
    <source>
        <dbReference type="SAM" id="MobiDB-lite"/>
    </source>
</evidence>
<organism evidence="4 5">
    <name type="scientific">Prauserella oleivorans</name>
    <dbReference type="NCBI Taxonomy" id="1478153"/>
    <lineage>
        <taxon>Bacteria</taxon>
        <taxon>Bacillati</taxon>
        <taxon>Actinomycetota</taxon>
        <taxon>Actinomycetes</taxon>
        <taxon>Pseudonocardiales</taxon>
        <taxon>Pseudonocardiaceae</taxon>
        <taxon>Prauserella</taxon>
    </lineage>
</organism>
<evidence type="ECO:0000313" key="5">
    <source>
        <dbReference type="Proteomes" id="UP001597478"/>
    </source>
</evidence>
<dbReference type="EMBL" id="JBHUOF010000003">
    <property type="protein sequence ID" value="MFD2798236.1"/>
    <property type="molecule type" value="Genomic_DNA"/>
</dbReference>
<dbReference type="PANTHER" id="PTHR35377">
    <property type="entry name" value="ANTITOXIN VAPB49-RELATED-RELATED"/>
    <property type="match status" value="1"/>
</dbReference>
<comment type="similarity">
    <text evidence="1 2">Belongs to the phD/YefM antitoxin family.</text>
</comment>
<dbReference type="Gene3D" id="3.40.1620.10">
    <property type="entry name" value="YefM-like domain"/>
    <property type="match status" value="1"/>
</dbReference>
<dbReference type="RefSeq" id="WP_377383619.1">
    <property type="nucleotide sequence ID" value="NZ_JBHSAN010000001.1"/>
</dbReference>
<reference evidence="5" key="1">
    <citation type="journal article" date="2019" name="Int. J. Syst. Evol. Microbiol.">
        <title>The Global Catalogue of Microorganisms (GCM) 10K type strain sequencing project: providing services to taxonomists for standard genome sequencing and annotation.</title>
        <authorList>
            <consortium name="The Broad Institute Genomics Platform"/>
            <consortium name="The Broad Institute Genome Sequencing Center for Infectious Disease"/>
            <person name="Wu L."/>
            <person name="Ma J."/>
        </authorList>
    </citation>
    <scope>NUCLEOTIDE SEQUENCE [LARGE SCALE GENOMIC DNA]</scope>
    <source>
        <strain evidence="5">IBRC-M 10906</strain>
    </source>
</reference>
<feature type="compositionally biased region" description="Low complexity" evidence="3">
    <location>
        <begin position="61"/>
        <end position="77"/>
    </location>
</feature>
<dbReference type="Pfam" id="PF02604">
    <property type="entry name" value="PhdYeFM_antitox"/>
    <property type="match status" value="1"/>
</dbReference>
<keyword evidence="5" id="KW-1185">Reference proteome</keyword>
<comment type="function">
    <text evidence="2">Antitoxin component of a type II toxin-antitoxin (TA) system.</text>
</comment>
<dbReference type="NCBIfam" id="TIGR01552">
    <property type="entry name" value="phd_fam"/>
    <property type="match status" value="1"/>
</dbReference>
<proteinExistence type="inferred from homology"/>
<dbReference type="InterPro" id="IPR006442">
    <property type="entry name" value="Antitoxin_Phd/YefM"/>
</dbReference>
<dbReference type="SUPFAM" id="SSF143120">
    <property type="entry name" value="YefM-like"/>
    <property type="match status" value="1"/>
</dbReference>
<gene>
    <name evidence="4" type="ORF">ACFS2C_02380</name>
</gene>
<evidence type="ECO:0000313" key="4">
    <source>
        <dbReference type="EMBL" id="MFD2798236.1"/>
    </source>
</evidence>
<sequence>MGVGVRALRDGLSHYLAEVRSGRTVTVTDHGKPVARIVPVEQPTALERLIAEGRVTRARAPRQAAPDPIAADGPASDLVADQRR</sequence>
<dbReference type="InterPro" id="IPR051416">
    <property type="entry name" value="phD-YefM_TA_antitoxins"/>
</dbReference>
<comment type="caution">
    <text evidence="4">The sequence shown here is derived from an EMBL/GenBank/DDBJ whole genome shotgun (WGS) entry which is preliminary data.</text>
</comment>
<evidence type="ECO:0000256" key="1">
    <source>
        <dbReference type="ARBA" id="ARBA00009981"/>
    </source>
</evidence>
<protein>
    <recommendedName>
        <fullName evidence="2">Antitoxin</fullName>
    </recommendedName>
</protein>
<dbReference type="PANTHER" id="PTHR35377:SF5">
    <property type="entry name" value="ANTITOXIN VAPB46"/>
    <property type="match status" value="1"/>
</dbReference>
<accession>A0ABW5W7P5</accession>
<evidence type="ECO:0000256" key="2">
    <source>
        <dbReference type="RuleBase" id="RU362080"/>
    </source>
</evidence>